<organism evidence="1 2">
    <name type="scientific">Listeria kieliensis</name>
    <dbReference type="NCBI Taxonomy" id="1621700"/>
    <lineage>
        <taxon>Bacteria</taxon>
        <taxon>Bacillati</taxon>
        <taxon>Bacillota</taxon>
        <taxon>Bacilli</taxon>
        <taxon>Bacillales</taxon>
        <taxon>Listeriaceae</taxon>
        <taxon>Listeria</taxon>
    </lineage>
</organism>
<keyword evidence="2" id="KW-1185">Reference proteome</keyword>
<accession>A0A3D8TSK1</accession>
<gene>
    <name evidence="1" type="ORF">UR08_06910</name>
</gene>
<dbReference type="Proteomes" id="UP000257055">
    <property type="component" value="Unassembled WGS sequence"/>
</dbReference>
<dbReference type="AlphaFoldDB" id="A0A3D8TSK1"/>
<dbReference type="EMBL" id="LARY01000002">
    <property type="protein sequence ID" value="RDX00706.1"/>
    <property type="molecule type" value="Genomic_DNA"/>
</dbReference>
<evidence type="ECO:0000313" key="1">
    <source>
        <dbReference type="EMBL" id="RDX00706.1"/>
    </source>
</evidence>
<comment type="caution">
    <text evidence="1">The sequence shown here is derived from an EMBL/GenBank/DDBJ whole genome shotgun (WGS) entry which is preliminary data.</text>
</comment>
<protein>
    <submittedName>
        <fullName evidence="1">Uncharacterized protein</fullName>
    </submittedName>
</protein>
<reference evidence="2" key="1">
    <citation type="submission" date="2015-04" db="EMBL/GenBank/DDBJ databases">
        <authorList>
            <person name="Schardt J."/>
            <person name="Mueller-Herbst S."/>
            <person name="Scherer S."/>
            <person name="Huptas C."/>
        </authorList>
    </citation>
    <scope>NUCLEOTIDE SEQUENCE [LARGE SCALE GENOMIC DNA]</scope>
    <source>
        <strain evidence="2">Kiel-L1</strain>
    </source>
</reference>
<evidence type="ECO:0000313" key="2">
    <source>
        <dbReference type="Proteomes" id="UP000257055"/>
    </source>
</evidence>
<sequence>MELSFQRRLEELEQDYTRTHKKQEENLEEIYFQNRGFEKGLDDLADRLRYVTSRYDSEQMPPMGKGYSIISHAHEEGNYLVKQLTNELEEEMEHTTQAYDKERTRYEEEYLLAKKKEGEQL</sequence>
<proteinExistence type="predicted"/>
<name>A0A3D8TSK1_9LIST</name>
<dbReference type="RefSeq" id="WP_115752948.1">
    <property type="nucleotide sequence ID" value="NZ_LARY01000002.1"/>
</dbReference>